<comment type="similarity">
    <text evidence="2">Belongs to the Ntn-hydrolase family.</text>
</comment>
<reference evidence="19" key="1">
    <citation type="submission" date="2021-12" db="EMBL/GenBank/DDBJ databases">
        <authorList>
            <person name="King R."/>
        </authorList>
    </citation>
    <scope>NUCLEOTIDE SEQUENCE</scope>
</reference>
<dbReference type="GO" id="GO:0006508">
    <property type="term" value="P:proteolysis"/>
    <property type="evidence" value="ECO:0007669"/>
    <property type="project" value="UniProtKB-KW"/>
</dbReference>
<sequence length="498" mass="54018">MALRPLKHKTLRGAAWCAASCCSNNSVRHPYKSFFRFPKDYERAVLWAQVLNRQDDLDRKGVHYMHRNLKVCSDHFDEKYFRRDSNRVRLSLEAVPSFNKKPENLSTEHFTDKTKDPCDYYISEDGSELIDTSNNCHYQLPINASIEDLGLKPVVSSNRKSRKSKKSSPSNHSEEFPDDAEVVYLTPKDLEDLNMIEPIIVVHGGAGNYTYADISRCLRGVRAAAIKGHQVVQSGGSILDATVAAVEVMEADPEFNAGKGSVLTVDGKVQMEALVMEGEHMKVGSVTGITNVAHPISVAKLVMDLPHSILGFESATAFAHQNGIPFVPDEELITPASLQALENFKNKKISSAATEIPGTVGAIGIDSNGHMVSCTSTGGMNGKLTGRVGDTPIPGSGGYCDDNIGTVSATGNGESILRYNVSQRILAYLEAGTGAQEATRLAVEGMTKRVGGEAGAITIAKNGDVGIAFTSKRMSWAYVKGSKLYYGINPNEILEENL</sequence>
<dbReference type="InterPro" id="IPR029055">
    <property type="entry name" value="Ntn_hydrolases_N"/>
</dbReference>
<evidence type="ECO:0000256" key="17">
    <source>
        <dbReference type="SAM" id="MobiDB-lite"/>
    </source>
</evidence>
<dbReference type="PROSITE" id="PS50950">
    <property type="entry name" value="ZF_THAP"/>
    <property type="match status" value="1"/>
</dbReference>
<keyword evidence="9 16" id="KW-0238">DNA-binding</keyword>
<keyword evidence="8" id="KW-0862">Zinc</keyword>
<evidence type="ECO:0000259" key="18">
    <source>
        <dbReference type="PROSITE" id="PS50950"/>
    </source>
</evidence>
<feature type="region of interest" description="Disordered" evidence="17">
    <location>
        <begin position="156"/>
        <end position="180"/>
    </location>
</feature>
<evidence type="ECO:0000256" key="4">
    <source>
        <dbReference type="ARBA" id="ARBA00022723"/>
    </source>
</evidence>
<accession>A0A9P0AD89</accession>
<dbReference type="GO" id="GO:0003677">
    <property type="term" value="F:DNA binding"/>
    <property type="evidence" value="ECO:0007669"/>
    <property type="project" value="UniProtKB-UniRule"/>
</dbReference>
<evidence type="ECO:0000256" key="13">
    <source>
        <dbReference type="PIRSR" id="PIRSR600246-1"/>
    </source>
</evidence>
<dbReference type="Pfam" id="PF01112">
    <property type="entry name" value="Asparaginase_2"/>
    <property type="match status" value="1"/>
</dbReference>
<dbReference type="Gene3D" id="6.20.210.20">
    <property type="entry name" value="THAP domain"/>
    <property type="match status" value="1"/>
</dbReference>
<feature type="active site" description="Nucleophile" evidence="13">
    <location>
        <position position="359"/>
    </location>
</feature>
<evidence type="ECO:0000256" key="15">
    <source>
        <dbReference type="PIRSR" id="PIRSR600246-3"/>
    </source>
</evidence>
<dbReference type="Proteomes" id="UP001152759">
    <property type="component" value="Chromosome 5"/>
</dbReference>
<evidence type="ECO:0000256" key="8">
    <source>
        <dbReference type="ARBA" id="ARBA00022833"/>
    </source>
</evidence>
<evidence type="ECO:0000256" key="12">
    <source>
        <dbReference type="ARBA" id="ARBA00061780"/>
    </source>
</evidence>
<gene>
    <name evidence="19" type="ORF">BEMITA_LOCUS8958</name>
</gene>
<dbReference type="InterPro" id="IPR038441">
    <property type="entry name" value="THAP_Znf_sf"/>
</dbReference>
<comment type="catalytic activity">
    <reaction evidence="10">
        <text>L-asparagine + H2O = L-aspartate + NH4(+)</text>
        <dbReference type="Rhea" id="RHEA:21016"/>
        <dbReference type="ChEBI" id="CHEBI:15377"/>
        <dbReference type="ChEBI" id="CHEBI:28938"/>
        <dbReference type="ChEBI" id="CHEBI:29991"/>
        <dbReference type="ChEBI" id="CHEBI:58048"/>
        <dbReference type="EC" id="3.5.1.1"/>
    </reaction>
</comment>
<dbReference type="EMBL" id="OU963866">
    <property type="protein sequence ID" value="CAH0390215.1"/>
    <property type="molecule type" value="Genomic_DNA"/>
</dbReference>
<evidence type="ECO:0000256" key="5">
    <source>
        <dbReference type="ARBA" id="ARBA00022771"/>
    </source>
</evidence>
<comment type="catalytic activity">
    <reaction evidence="1">
        <text>Cleavage of a beta-linked Asp residue from the N-terminus of a polypeptide.</text>
        <dbReference type="EC" id="3.4.19.5"/>
    </reaction>
</comment>
<evidence type="ECO:0000256" key="7">
    <source>
        <dbReference type="ARBA" id="ARBA00022813"/>
    </source>
</evidence>
<dbReference type="PANTHER" id="PTHR10188">
    <property type="entry name" value="L-ASPARAGINASE"/>
    <property type="match status" value="1"/>
</dbReference>
<name>A0A9P0AD89_BEMTA</name>
<keyword evidence="7" id="KW-0068">Autocatalytic cleavage</keyword>
<dbReference type="AlphaFoldDB" id="A0A9P0AD89"/>
<proteinExistence type="inferred from homology"/>
<organism evidence="19 20">
    <name type="scientific">Bemisia tabaci</name>
    <name type="common">Sweetpotato whitefly</name>
    <name type="synonym">Aleurodes tabaci</name>
    <dbReference type="NCBI Taxonomy" id="7038"/>
    <lineage>
        <taxon>Eukaryota</taxon>
        <taxon>Metazoa</taxon>
        <taxon>Ecdysozoa</taxon>
        <taxon>Arthropoda</taxon>
        <taxon>Hexapoda</taxon>
        <taxon>Insecta</taxon>
        <taxon>Pterygota</taxon>
        <taxon>Neoptera</taxon>
        <taxon>Paraneoptera</taxon>
        <taxon>Hemiptera</taxon>
        <taxon>Sternorrhyncha</taxon>
        <taxon>Aleyrodoidea</taxon>
        <taxon>Aleyrodidae</taxon>
        <taxon>Aleyrodinae</taxon>
        <taxon>Bemisia</taxon>
    </lineage>
</organism>
<dbReference type="KEGG" id="btab:109036580"/>
<dbReference type="GO" id="GO:0033345">
    <property type="term" value="P:L-asparagine catabolic process via L-aspartate"/>
    <property type="evidence" value="ECO:0007669"/>
    <property type="project" value="TreeGrafter"/>
</dbReference>
<evidence type="ECO:0000313" key="20">
    <source>
        <dbReference type="Proteomes" id="UP001152759"/>
    </source>
</evidence>
<dbReference type="SMART" id="SM00692">
    <property type="entry name" value="DM3"/>
    <property type="match status" value="1"/>
</dbReference>
<dbReference type="SUPFAM" id="SSF57716">
    <property type="entry name" value="Glucocorticoid receptor-like (DNA-binding domain)"/>
    <property type="match status" value="1"/>
</dbReference>
<evidence type="ECO:0000256" key="2">
    <source>
        <dbReference type="ARBA" id="ARBA00010872"/>
    </source>
</evidence>
<keyword evidence="20" id="KW-1185">Reference proteome</keyword>
<evidence type="ECO:0000256" key="10">
    <source>
        <dbReference type="ARBA" id="ARBA00049366"/>
    </source>
</evidence>
<comment type="subunit">
    <text evidence="12">Heterodimer of an alpha and beta chain produced by autocleavage.</text>
</comment>
<dbReference type="FunFam" id="3.60.20.30:FF:000001">
    <property type="entry name" value="Isoaspartyl peptidase/L-asparaginase"/>
    <property type="match status" value="1"/>
</dbReference>
<dbReference type="SUPFAM" id="SSF56235">
    <property type="entry name" value="N-terminal nucleophile aminohydrolases (Ntn hydrolases)"/>
    <property type="match status" value="1"/>
</dbReference>
<dbReference type="GO" id="GO:0004067">
    <property type="term" value="F:asparaginase activity"/>
    <property type="evidence" value="ECO:0007669"/>
    <property type="project" value="UniProtKB-EC"/>
</dbReference>
<dbReference type="Pfam" id="PF05485">
    <property type="entry name" value="THAP"/>
    <property type="match status" value="1"/>
</dbReference>
<evidence type="ECO:0000313" key="19">
    <source>
        <dbReference type="EMBL" id="CAH0390215.1"/>
    </source>
</evidence>
<evidence type="ECO:0000256" key="1">
    <source>
        <dbReference type="ARBA" id="ARBA00000306"/>
    </source>
</evidence>
<dbReference type="GO" id="GO:0005737">
    <property type="term" value="C:cytoplasm"/>
    <property type="evidence" value="ECO:0007669"/>
    <property type="project" value="TreeGrafter"/>
</dbReference>
<dbReference type="InterPro" id="IPR006612">
    <property type="entry name" value="THAP_Znf"/>
</dbReference>
<dbReference type="InterPro" id="IPR000246">
    <property type="entry name" value="Peptidase_T2"/>
</dbReference>
<evidence type="ECO:0000256" key="16">
    <source>
        <dbReference type="PROSITE-ProRule" id="PRU00309"/>
    </source>
</evidence>
<comment type="function">
    <text evidence="11">Has both L-asparaginase and beta-aspartyl peptidase activity. Does not have aspartylglucosaminidase activity and is inactive toward GlcNAc-L-Asn. Likewise, has no activity toward glutamine.</text>
</comment>
<keyword evidence="6" id="KW-0378">Hydrolase</keyword>
<dbReference type="CDD" id="cd04702">
    <property type="entry name" value="ASRGL1_like"/>
    <property type="match status" value="1"/>
</dbReference>
<dbReference type="SMART" id="SM00980">
    <property type="entry name" value="THAP"/>
    <property type="match status" value="1"/>
</dbReference>
<evidence type="ECO:0000256" key="9">
    <source>
        <dbReference type="ARBA" id="ARBA00023125"/>
    </source>
</evidence>
<feature type="site" description="Cleavage; by autolysis" evidence="15">
    <location>
        <begin position="358"/>
        <end position="359"/>
    </location>
</feature>
<dbReference type="PANTHER" id="PTHR10188:SF41">
    <property type="entry name" value="ISOASPARTYL PEPTIDASE_L-ASPARAGINASE"/>
    <property type="match status" value="1"/>
</dbReference>
<dbReference type="GO" id="GO:0008270">
    <property type="term" value="F:zinc ion binding"/>
    <property type="evidence" value="ECO:0007669"/>
    <property type="project" value="UniProtKB-KW"/>
</dbReference>
<dbReference type="InterPro" id="IPR033844">
    <property type="entry name" value="ASRGL1_meta"/>
</dbReference>
<keyword evidence="4" id="KW-0479">Metal-binding</keyword>
<evidence type="ECO:0000256" key="3">
    <source>
        <dbReference type="ARBA" id="ARBA00022670"/>
    </source>
</evidence>
<evidence type="ECO:0000256" key="14">
    <source>
        <dbReference type="PIRSR" id="PIRSR600246-2"/>
    </source>
</evidence>
<dbReference type="GO" id="GO:0008798">
    <property type="term" value="F:beta-aspartyl-peptidase activity"/>
    <property type="evidence" value="ECO:0007669"/>
    <property type="project" value="UniProtKB-EC"/>
</dbReference>
<feature type="binding site" evidence="14">
    <location>
        <begin position="410"/>
        <end position="413"/>
    </location>
    <ligand>
        <name>substrate</name>
    </ligand>
</feature>
<keyword evidence="3" id="KW-0645">Protease</keyword>
<dbReference type="Gene3D" id="3.60.20.30">
    <property type="entry name" value="(Glycosyl)asparaginase"/>
    <property type="match status" value="1"/>
</dbReference>
<feature type="domain" description="THAP-type" evidence="18">
    <location>
        <begin position="11"/>
        <end position="99"/>
    </location>
</feature>
<evidence type="ECO:0000256" key="11">
    <source>
        <dbReference type="ARBA" id="ARBA00054922"/>
    </source>
</evidence>
<protein>
    <recommendedName>
        <fullName evidence="18">THAP-type domain-containing protein</fullName>
    </recommendedName>
</protein>
<feature type="binding site" evidence="14">
    <location>
        <begin position="387"/>
        <end position="390"/>
    </location>
    <ligand>
        <name>substrate</name>
    </ligand>
</feature>
<keyword evidence="5 16" id="KW-0863">Zinc-finger</keyword>
<evidence type="ECO:0000256" key="6">
    <source>
        <dbReference type="ARBA" id="ARBA00022801"/>
    </source>
</evidence>